<keyword evidence="2" id="KW-1185">Reference proteome</keyword>
<sequence>MKQDEYIVDMITRFTNIVNGLKGFDRKFTNGELVSKMLRSLSEDWRSLKMLIEYTKDINSYPLEELHGTLMTYEINNAKTKEKTKKRKEESKSLLCVKFLSNRQLKKEIQVNI</sequence>
<gene>
    <name evidence="1" type="ORF">FPE_LOCUS30163</name>
</gene>
<reference evidence="1" key="1">
    <citation type="submission" date="2023-05" db="EMBL/GenBank/DDBJ databases">
        <authorList>
            <person name="Huff M."/>
        </authorList>
    </citation>
    <scope>NUCLEOTIDE SEQUENCE</scope>
</reference>
<dbReference type="Proteomes" id="UP000834106">
    <property type="component" value="Chromosome 19"/>
</dbReference>
<protein>
    <recommendedName>
        <fullName evidence="3">UBN2 domain-containing protein</fullName>
    </recommendedName>
</protein>
<accession>A0AAD2A7T7</accession>
<name>A0AAD2A7T7_9LAMI</name>
<evidence type="ECO:0000313" key="1">
    <source>
        <dbReference type="EMBL" id="CAI9782733.1"/>
    </source>
</evidence>
<evidence type="ECO:0000313" key="2">
    <source>
        <dbReference type="Proteomes" id="UP000834106"/>
    </source>
</evidence>
<dbReference type="EMBL" id="OU503054">
    <property type="protein sequence ID" value="CAI9782733.1"/>
    <property type="molecule type" value="Genomic_DNA"/>
</dbReference>
<dbReference type="Pfam" id="PF14223">
    <property type="entry name" value="Retrotran_gag_2"/>
    <property type="match status" value="1"/>
</dbReference>
<evidence type="ECO:0008006" key="3">
    <source>
        <dbReference type="Google" id="ProtNLM"/>
    </source>
</evidence>
<dbReference type="AlphaFoldDB" id="A0AAD2A7T7"/>
<organism evidence="1 2">
    <name type="scientific">Fraxinus pennsylvanica</name>
    <dbReference type="NCBI Taxonomy" id="56036"/>
    <lineage>
        <taxon>Eukaryota</taxon>
        <taxon>Viridiplantae</taxon>
        <taxon>Streptophyta</taxon>
        <taxon>Embryophyta</taxon>
        <taxon>Tracheophyta</taxon>
        <taxon>Spermatophyta</taxon>
        <taxon>Magnoliopsida</taxon>
        <taxon>eudicotyledons</taxon>
        <taxon>Gunneridae</taxon>
        <taxon>Pentapetalae</taxon>
        <taxon>asterids</taxon>
        <taxon>lamiids</taxon>
        <taxon>Lamiales</taxon>
        <taxon>Oleaceae</taxon>
        <taxon>Oleeae</taxon>
        <taxon>Fraxinus</taxon>
    </lineage>
</organism>
<proteinExistence type="predicted"/>